<dbReference type="Gramene" id="KCW77582">
    <property type="protein sequence ID" value="KCW77582"/>
    <property type="gene ID" value="EUGRSUZ_D01896"/>
</dbReference>
<feature type="active site" evidence="1">
    <location>
        <position position="34"/>
    </location>
</feature>
<dbReference type="eggNOG" id="ENOG502QRF6">
    <property type="taxonomic scope" value="Eukaryota"/>
</dbReference>
<keyword evidence="1" id="KW-0624">Polysaccharide degradation</keyword>
<dbReference type="InterPro" id="IPR019028">
    <property type="entry name" value="CBM_49"/>
</dbReference>
<keyword evidence="1" id="KW-0326">Glycosidase</keyword>
<dbReference type="SUPFAM" id="SSF48208">
    <property type="entry name" value="Six-hairpin glycosidases"/>
    <property type="match status" value="1"/>
</dbReference>
<gene>
    <name evidence="3" type="ORF">EUGRSUZ_D01896</name>
</gene>
<dbReference type="InParanoid" id="A0A059CGS1"/>
<accession>A0A059CGS1</accession>
<dbReference type="InterPro" id="IPR008928">
    <property type="entry name" value="6-hairpin_glycosidase_sf"/>
</dbReference>
<organism evidence="3">
    <name type="scientific">Eucalyptus grandis</name>
    <name type="common">Flooded gum</name>
    <dbReference type="NCBI Taxonomy" id="71139"/>
    <lineage>
        <taxon>Eukaryota</taxon>
        <taxon>Viridiplantae</taxon>
        <taxon>Streptophyta</taxon>
        <taxon>Embryophyta</taxon>
        <taxon>Tracheophyta</taxon>
        <taxon>Spermatophyta</taxon>
        <taxon>Magnoliopsida</taxon>
        <taxon>eudicotyledons</taxon>
        <taxon>Gunneridae</taxon>
        <taxon>Pentapetalae</taxon>
        <taxon>rosids</taxon>
        <taxon>malvids</taxon>
        <taxon>Myrtales</taxon>
        <taxon>Myrtaceae</taxon>
        <taxon>Myrtoideae</taxon>
        <taxon>Eucalypteae</taxon>
        <taxon>Eucalyptus</taxon>
    </lineage>
</organism>
<protein>
    <recommendedName>
        <fullName evidence="2">Carbohydrate binding domain-containing protein</fullName>
    </recommendedName>
</protein>
<proteinExistence type="inferred from homology"/>
<evidence type="ECO:0000313" key="3">
    <source>
        <dbReference type="EMBL" id="KCW77582.1"/>
    </source>
</evidence>
<evidence type="ECO:0000259" key="2">
    <source>
        <dbReference type="SMART" id="SM01063"/>
    </source>
</evidence>
<dbReference type="PROSITE" id="PS00698">
    <property type="entry name" value="GH9_3"/>
    <property type="match status" value="1"/>
</dbReference>
<dbReference type="Gene3D" id="1.50.10.10">
    <property type="match status" value="1"/>
</dbReference>
<keyword evidence="1" id="KW-0119">Carbohydrate metabolism</keyword>
<sequence>MNVEHMQVDYTMGDNPRATSYVVSGPNAYDNFADQRDNYKQMEPATHNNAPFPGILVRLSGGHGGYVTASNELSTEQKPTVSWTANGRTYHRYLTVVTDKLDKTLKYVNLLISKLYGPLWAVTKSGDLYVFPSWIQSLPSGKSLEFVYIHASPQADISISSYTMA</sequence>
<dbReference type="GO" id="GO:0030246">
    <property type="term" value="F:carbohydrate binding"/>
    <property type="evidence" value="ECO:0007669"/>
    <property type="project" value="InterPro"/>
</dbReference>
<dbReference type="GO" id="GO:0004553">
    <property type="term" value="F:hydrolase activity, hydrolyzing O-glycosyl compounds"/>
    <property type="evidence" value="ECO:0007669"/>
    <property type="project" value="UniProtKB-UniRule"/>
</dbReference>
<dbReference type="InterPro" id="IPR012341">
    <property type="entry name" value="6hp_glycosidase-like_sf"/>
</dbReference>
<dbReference type="PANTHER" id="PTHR22298">
    <property type="entry name" value="ENDO-1,4-BETA-GLUCANASE"/>
    <property type="match status" value="1"/>
</dbReference>
<feature type="active site" evidence="1">
    <location>
        <position position="43"/>
    </location>
</feature>
<dbReference type="InterPro" id="IPR033126">
    <property type="entry name" value="Glyco_hydro_9_Asp/Glu_AS"/>
</dbReference>
<name>A0A059CGS1_EUCGR</name>
<keyword evidence="1" id="KW-0378">Hydrolase</keyword>
<dbReference type="EMBL" id="KK198756">
    <property type="protein sequence ID" value="KCW77582.1"/>
    <property type="molecule type" value="Genomic_DNA"/>
</dbReference>
<dbReference type="STRING" id="71139.A0A059CGS1"/>
<evidence type="ECO:0000256" key="1">
    <source>
        <dbReference type="PROSITE-ProRule" id="PRU10060"/>
    </source>
</evidence>
<dbReference type="SMART" id="SM01063">
    <property type="entry name" value="CBM49"/>
    <property type="match status" value="1"/>
</dbReference>
<dbReference type="AlphaFoldDB" id="A0A059CGS1"/>
<feature type="domain" description="Carbohydrate binding" evidence="2">
    <location>
        <begin position="73"/>
        <end position="153"/>
    </location>
</feature>
<dbReference type="GO" id="GO:0000272">
    <property type="term" value="P:polysaccharide catabolic process"/>
    <property type="evidence" value="ECO:0007669"/>
    <property type="project" value="UniProtKB-KW"/>
</dbReference>
<reference evidence="3" key="1">
    <citation type="submission" date="2013-07" db="EMBL/GenBank/DDBJ databases">
        <title>The genome of Eucalyptus grandis.</title>
        <authorList>
            <person name="Schmutz J."/>
            <person name="Hayes R."/>
            <person name="Myburg A."/>
            <person name="Tuskan G."/>
            <person name="Grattapaglia D."/>
            <person name="Rokhsar D.S."/>
        </authorList>
    </citation>
    <scope>NUCLEOTIDE SEQUENCE</scope>
    <source>
        <tissue evidence="3">Leaf extractions</tissue>
    </source>
</reference>
<comment type="similarity">
    <text evidence="1">Belongs to the glycosyl hydrolase 9 (cellulase E) family.</text>
</comment>
<dbReference type="OMA" id="SWTANGR"/>
<dbReference type="Pfam" id="PF09478">
    <property type="entry name" value="CBM49"/>
    <property type="match status" value="1"/>
</dbReference>